<keyword evidence="1" id="KW-0175">Coiled coil</keyword>
<evidence type="ECO:0000313" key="3">
    <source>
        <dbReference type="EMBL" id="KTD22877.1"/>
    </source>
</evidence>
<reference evidence="3 4" key="1">
    <citation type="submission" date="2015-11" db="EMBL/GenBank/DDBJ databases">
        <title>Genomic analysis of 38 Legionella species identifies large and diverse effector repertoires.</title>
        <authorList>
            <person name="Burstein D."/>
            <person name="Amaro F."/>
            <person name="Zusman T."/>
            <person name="Lifshitz Z."/>
            <person name="Cohen O."/>
            <person name="Gilbert J.A."/>
            <person name="Pupko T."/>
            <person name="Shuman H.A."/>
            <person name="Segal G."/>
        </authorList>
    </citation>
    <scope>NUCLEOTIDE SEQUENCE [LARGE SCALE GENOMIC DNA]</scope>
    <source>
        <strain evidence="3 4">ATCC 49751</strain>
    </source>
</reference>
<feature type="coiled-coil region" evidence="1">
    <location>
        <begin position="261"/>
        <end position="292"/>
    </location>
</feature>
<proteinExistence type="predicted"/>
<dbReference type="RefSeq" id="WP_028373478.1">
    <property type="nucleotide sequence ID" value="NZ_CAAAJD010000016.1"/>
</dbReference>
<name>A0A0W0VSE2_9GAMM</name>
<protein>
    <submittedName>
        <fullName evidence="3">Uncharacterized protein</fullName>
    </submittedName>
</protein>
<evidence type="ECO:0000313" key="4">
    <source>
        <dbReference type="Proteomes" id="UP000054869"/>
    </source>
</evidence>
<evidence type="ECO:0000256" key="2">
    <source>
        <dbReference type="SAM" id="MobiDB-lite"/>
    </source>
</evidence>
<dbReference type="EMBL" id="LNYI01000020">
    <property type="protein sequence ID" value="KTD22877.1"/>
    <property type="molecule type" value="Genomic_DNA"/>
</dbReference>
<sequence>MLRVFRSKRKIDEITPDELQPSEKNEGIKKQKINSAERKQERLEWLKRVNYSQKRDEVIAASSEAKRLKAALEADSENEQNIGEFGDTLRRLSRALQEYDQCLATRSETGFKNFLKQQINYDSIKALSVSSELLLQAANEKKQKINSDQRKQERNEWLKQVNYSQKRDEVIAAYSAVLKYSKAALESDTNERQNNEKLDDALRKLAQALQQYDECLVSSPSMKFKNFLKEKMEYNRIRALSASSDLLLQIVSKIASVRNTIATEAEIVDRFKREIEQIIEERFKNLEDFNEEDIVVANQLLHIQMQMNSIVDLSKNACNEIRFSLQKNHAIVSIFSQENTVYDKLIDLLSTPLRQLQHNNAEKFFEKAQEMKKQYGLYQKMCVIYAKLPPRNPYVNYFQRQIELVKQNIIDLKIELRKMGKQESVSTQTIPALSFFAKTMSQVALNTPITTWERHTDTSNQEFFLKHFLNDRWIKSALQSLKKEAFNISFLEYLENGEYKILFAISGSNDALSDPYHTQKRNMKGINGLVTDWVKSWNKEHPGITFQYVESYNGSNLGMDDGFWYCSEPKLSIEYSKMRRTRAPQERIGQNNWSIDPTTFSAQEQDACTRHCQPRQRELLEYSARPGSPLRVVN</sequence>
<feature type="region of interest" description="Disordered" evidence="2">
    <location>
        <begin position="1"/>
        <end position="35"/>
    </location>
</feature>
<keyword evidence="4" id="KW-1185">Reference proteome</keyword>
<dbReference type="AlphaFoldDB" id="A0A0W0VSE2"/>
<comment type="caution">
    <text evidence="3">The sequence shown here is derived from an EMBL/GenBank/DDBJ whole genome shotgun (WGS) entry which is preliminary data.</text>
</comment>
<feature type="compositionally biased region" description="Basic and acidic residues" evidence="2">
    <location>
        <begin position="21"/>
        <end position="35"/>
    </location>
</feature>
<organism evidence="3 4">
    <name type="scientific">Legionella lansingensis</name>
    <dbReference type="NCBI Taxonomy" id="45067"/>
    <lineage>
        <taxon>Bacteria</taxon>
        <taxon>Pseudomonadati</taxon>
        <taxon>Pseudomonadota</taxon>
        <taxon>Gammaproteobacteria</taxon>
        <taxon>Legionellales</taxon>
        <taxon>Legionellaceae</taxon>
        <taxon>Legionella</taxon>
    </lineage>
</organism>
<dbReference type="PATRIC" id="fig|45067.4.peg.1037"/>
<dbReference type="Proteomes" id="UP000054869">
    <property type="component" value="Unassembled WGS sequence"/>
</dbReference>
<gene>
    <name evidence="3" type="ORF">Llan_0994</name>
</gene>
<accession>A0A0W0VSE2</accession>
<evidence type="ECO:0000256" key="1">
    <source>
        <dbReference type="SAM" id="Coils"/>
    </source>
</evidence>